<keyword evidence="2" id="KW-1185">Reference proteome</keyword>
<protein>
    <recommendedName>
        <fullName evidence="3">CRISPR-associated protein Cas7</fullName>
    </recommendedName>
</protein>
<dbReference type="EMBL" id="BAABDI010000026">
    <property type="protein sequence ID" value="GAA3984718.1"/>
    <property type="molecule type" value="Genomic_DNA"/>
</dbReference>
<evidence type="ECO:0000313" key="2">
    <source>
        <dbReference type="Proteomes" id="UP001501556"/>
    </source>
</evidence>
<sequence>MNAFLYIRGLKSASHTVFGVSQGQKFYYDPQFSTRMPYSSGQQVKRSMLEVFLAELGLSPAPVTFLSNLDKTGKLGEGEPWSACDPRHPDQLVGGWMRAQKGGDNRTLKRRSPLSISAMRPLHPLLAGMSSENITFDRSDRPTLHKVIVRDADGKEMSEEQIQALLKGSDRSVLRKWIPENTRASGLFVYDVAVDLRTLFSVSTNETEPEVTPATREALQTAGWLPGLNTFGPCLVCPPEQREKLIPALAKALLDWRILTNQSRTFDLMKTLAVAVSDNANSIGAAIRAKLVPESEGSERPKARPVLERIDGVDLFITPSAAEYVFTEEERSDALASAEQEIIRRLREFDYEAQSA</sequence>
<dbReference type="Proteomes" id="UP001501556">
    <property type="component" value="Unassembled WGS sequence"/>
</dbReference>
<name>A0ABP7QLT2_9BACT</name>
<proteinExistence type="predicted"/>
<evidence type="ECO:0000313" key="1">
    <source>
        <dbReference type="EMBL" id="GAA3984718.1"/>
    </source>
</evidence>
<comment type="caution">
    <text evidence="1">The sequence shown here is derived from an EMBL/GenBank/DDBJ whole genome shotgun (WGS) entry which is preliminary data.</text>
</comment>
<gene>
    <name evidence="1" type="ORF">GCM10022407_32140</name>
</gene>
<accession>A0ABP7QLT2</accession>
<evidence type="ECO:0008006" key="3">
    <source>
        <dbReference type="Google" id="ProtNLM"/>
    </source>
</evidence>
<organism evidence="1 2">
    <name type="scientific">Hymenobacter antarcticus</name>
    <dbReference type="NCBI Taxonomy" id="486270"/>
    <lineage>
        <taxon>Bacteria</taxon>
        <taxon>Pseudomonadati</taxon>
        <taxon>Bacteroidota</taxon>
        <taxon>Cytophagia</taxon>
        <taxon>Cytophagales</taxon>
        <taxon>Hymenobacteraceae</taxon>
        <taxon>Hymenobacter</taxon>
    </lineage>
</organism>
<reference evidence="2" key="1">
    <citation type="journal article" date="2019" name="Int. J. Syst. Evol. Microbiol.">
        <title>The Global Catalogue of Microorganisms (GCM) 10K type strain sequencing project: providing services to taxonomists for standard genome sequencing and annotation.</title>
        <authorList>
            <consortium name="The Broad Institute Genomics Platform"/>
            <consortium name="The Broad Institute Genome Sequencing Center for Infectious Disease"/>
            <person name="Wu L."/>
            <person name="Ma J."/>
        </authorList>
    </citation>
    <scope>NUCLEOTIDE SEQUENCE [LARGE SCALE GENOMIC DNA]</scope>
    <source>
        <strain evidence="2">JCM 17217</strain>
    </source>
</reference>